<protein>
    <submittedName>
        <fullName evidence="1">Uncharacterized protein</fullName>
    </submittedName>
</protein>
<name>A0A931SB17_9BACT</name>
<proteinExistence type="predicted"/>
<gene>
    <name evidence="1" type="ORF">HYT40_00910</name>
</gene>
<sequence>MNQHKFAQMVREFPFLANILTEQNLSADSIGNIEVARGDRNLLEVKPSAWAHDAGGYGEHSGHRLFWCVATGETISLDGAWARTIPYERKDQRDTSPIGSQLLSLNRDVQFIVEVHEEHWDWEEQISNVVIYKMQGFNWRSYCRPM</sequence>
<dbReference type="Proteomes" id="UP000724148">
    <property type="component" value="Unassembled WGS sequence"/>
</dbReference>
<evidence type="ECO:0000313" key="2">
    <source>
        <dbReference type="Proteomes" id="UP000724148"/>
    </source>
</evidence>
<dbReference type="EMBL" id="JACOZA010000023">
    <property type="protein sequence ID" value="MBI2096705.1"/>
    <property type="molecule type" value="Genomic_DNA"/>
</dbReference>
<comment type="caution">
    <text evidence="1">The sequence shown here is derived from an EMBL/GenBank/DDBJ whole genome shotgun (WGS) entry which is preliminary data.</text>
</comment>
<evidence type="ECO:0000313" key="1">
    <source>
        <dbReference type="EMBL" id="MBI2096705.1"/>
    </source>
</evidence>
<reference evidence="1" key="1">
    <citation type="submission" date="2020-07" db="EMBL/GenBank/DDBJ databases">
        <title>Huge and variable diversity of episymbiotic CPR bacteria and DPANN archaea in groundwater ecosystems.</title>
        <authorList>
            <person name="He C.Y."/>
            <person name="Keren R."/>
            <person name="Whittaker M."/>
            <person name="Farag I.F."/>
            <person name="Doudna J."/>
            <person name="Cate J.H.D."/>
            <person name="Banfield J.F."/>
        </authorList>
    </citation>
    <scope>NUCLEOTIDE SEQUENCE</scope>
    <source>
        <strain evidence="1">NC_groundwater_193_Ag_S-0.1um_51_7</strain>
    </source>
</reference>
<accession>A0A931SB17</accession>
<dbReference type="AlphaFoldDB" id="A0A931SB17"/>
<organism evidence="1 2">
    <name type="scientific">Candidatus Sungiibacteriota bacterium</name>
    <dbReference type="NCBI Taxonomy" id="2750080"/>
    <lineage>
        <taxon>Bacteria</taxon>
        <taxon>Candidatus Sungiibacteriota</taxon>
    </lineage>
</organism>